<dbReference type="PATRIC" id="fig|1423730.4.peg.1408"/>
<dbReference type="EMBL" id="AYZJ01000024">
    <property type="protein sequence ID" value="KRN24164.1"/>
    <property type="molecule type" value="Genomic_DNA"/>
</dbReference>
<dbReference type="STRING" id="1423730.FC75_GL001342"/>
<dbReference type="InterPro" id="IPR048101">
    <property type="entry name" value="MobP2"/>
</dbReference>
<organism evidence="2 3">
    <name type="scientific">Lacticaseibacillus camelliae DSM 22697 = JCM 13995</name>
    <dbReference type="NCBI Taxonomy" id="1423730"/>
    <lineage>
        <taxon>Bacteria</taxon>
        <taxon>Bacillati</taxon>
        <taxon>Bacillota</taxon>
        <taxon>Bacilli</taxon>
        <taxon>Lactobacillales</taxon>
        <taxon>Lactobacillaceae</taxon>
        <taxon>Lacticaseibacillus</taxon>
    </lineage>
</organism>
<dbReference type="Pfam" id="PF18555">
    <property type="entry name" value="MobL"/>
    <property type="match status" value="1"/>
</dbReference>
<dbReference type="Proteomes" id="UP000050865">
    <property type="component" value="Unassembled WGS sequence"/>
</dbReference>
<keyword evidence="3" id="KW-1185">Reference proteome</keyword>
<comment type="caution">
    <text evidence="2">The sequence shown here is derived from an EMBL/GenBank/DDBJ whole genome shotgun (WGS) entry which is preliminary data.</text>
</comment>
<feature type="compositionally biased region" description="Polar residues" evidence="1">
    <location>
        <begin position="411"/>
        <end position="420"/>
    </location>
</feature>
<dbReference type="InterPro" id="IPR041073">
    <property type="entry name" value="MobL"/>
</dbReference>
<dbReference type="AlphaFoldDB" id="A0A0R2FII8"/>
<protein>
    <submittedName>
        <fullName evidence="2">Uncharacterized protein</fullName>
    </submittedName>
</protein>
<gene>
    <name evidence="2" type="ORF">FC75_GL001342</name>
</gene>
<feature type="compositionally biased region" description="Basic and acidic residues" evidence="1">
    <location>
        <begin position="387"/>
        <end position="410"/>
    </location>
</feature>
<dbReference type="NCBIfam" id="NF041498">
    <property type="entry name" value="MobP2"/>
    <property type="match status" value="1"/>
</dbReference>
<reference evidence="2 3" key="1">
    <citation type="journal article" date="2015" name="Genome Announc.">
        <title>Expanding the biotechnology potential of lactobacilli through comparative genomics of 213 strains and associated genera.</title>
        <authorList>
            <person name="Sun Z."/>
            <person name="Harris H.M."/>
            <person name="McCann A."/>
            <person name="Guo C."/>
            <person name="Argimon S."/>
            <person name="Zhang W."/>
            <person name="Yang X."/>
            <person name="Jeffery I.B."/>
            <person name="Cooney J.C."/>
            <person name="Kagawa T.F."/>
            <person name="Liu W."/>
            <person name="Song Y."/>
            <person name="Salvetti E."/>
            <person name="Wrobel A."/>
            <person name="Rasinkangas P."/>
            <person name="Parkhill J."/>
            <person name="Rea M.C."/>
            <person name="O'Sullivan O."/>
            <person name="Ritari J."/>
            <person name="Douillard F.P."/>
            <person name="Paul Ross R."/>
            <person name="Yang R."/>
            <person name="Briner A.E."/>
            <person name="Felis G.E."/>
            <person name="de Vos W.M."/>
            <person name="Barrangou R."/>
            <person name="Klaenhammer T.R."/>
            <person name="Caufield P.W."/>
            <person name="Cui Y."/>
            <person name="Zhang H."/>
            <person name="O'Toole P.W."/>
        </authorList>
    </citation>
    <scope>NUCLEOTIDE SEQUENCE [LARGE SCALE GENOMIC DNA]</scope>
    <source>
        <strain evidence="2 3">DSM 22697</strain>
    </source>
</reference>
<proteinExistence type="predicted"/>
<evidence type="ECO:0000313" key="2">
    <source>
        <dbReference type="EMBL" id="KRN24164.1"/>
    </source>
</evidence>
<sequence>MVMSKSPGIVTVMKFVPAPDKKFSGYVNYMDRPDAMRGDHFKEWNVNRFDGYNYYMNNPEKSKGLFTAGKDSLTQEERTELKRQFALAQKNGSLMWQTVVSFDNRFLADHGLYNLQSKQLDQEKIQQTIRNGMSGLLINEGLANTAVWSASIHLNTDNIHVHIAFVEPEPTRQSILIHDSEGQVKEAANGMIKRSTISAFKSSIANELINRDQSLARLSILIRNELPQHDYDWGKLPNFDLLRLYQQIYKALPDDKRKWKYNMNALQEARPLLDAFSSKFMQRYHANELQEFDQALKAETDFREALYGSGQEGKEAGRAKDYEHGKYDELYARMGNSILSEMRKTDDAVYRKEHPNGLSNHKAQRGQPNQGIFQALSSIRRALSGDMKARAKAQRDYERMQDEKEADRQRQQNQGYGPER</sequence>
<feature type="region of interest" description="Disordered" evidence="1">
    <location>
        <begin position="384"/>
        <end position="420"/>
    </location>
</feature>
<accession>A0A0R2FII8</accession>
<evidence type="ECO:0000256" key="1">
    <source>
        <dbReference type="SAM" id="MobiDB-lite"/>
    </source>
</evidence>
<evidence type="ECO:0000313" key="3">
    <source>
        <dbReference type="Proteomes" id="UP000050865"/>
    </source>
</evidence>
<name>A0A0R2FII8_9LACO</name>